<comment type="catalytic activity">
    <reaction evidence="14">
        <text>L-seryl-[protein] + ATP = O-phospho-L-seryl-[protein] + ADP + H(+)</text>
        <dbReference type="Rhea" id="RHEA:17989"/>
        <dbReference type="Rhea" id="RHEA-COMP:9863"/>
        <dbReference type="Rhea" id="RHEA-COMP:11604"/>
        <dbReference type="ChEBI" id="CHEBI:15378"/>
        <dbReference type="ChEBI" id="CHEBI:29999"/>
        <dbReference type="ChEBI" id="CHEBI:30616"/>
        <dbReference type="ChEBI" id="CHEBI:83421"/>
        <dbReference type="ChEBI" id="CHEBI:456216"/>
    </reaction>
</comment>
<accession>A0A371E3L4</accession>
<keyword evidence="8" id="KW-0418">Kinase</keyword>
<feature type="domain" description="Gnk2-homologous" evidence="21">
    <location>
        <begin position="378"/>
        <end position="487"/>
    </location>
</feature>
<evidence type="ECO:0000256" key="8">
    <source>
        <dbReference type="ARBA" id="ARBA00022777"/>
    </source>
</evidence>
<keyword evidence="6" id="KW-0677">Repeat</keyword>
<feature type="region of interest" description="Disordered" evidence="17">
    <location>
        <begin position="495"/>
        <end position="524"/>
    </location>
</feature>
<proteinExistence type="predicted"/>
<evidence type="ECO:0000256" key="3">
    <source>
        <dbReference type="ARBA" id="ARBA00022679"/>
    </source>
</evidence>
<dbReference type="GO" id="GO:0005524">
    <property type="term" value="F:ATP binding"/>
    <property type="evidence" value="ECO:0007669"/>
    <property type="project" value="UniProtKB-UniRule"/>
</dbReference>
<evidence type="ECO:0000313" key="22">
    <source>
        <dbReference type="EMBL" id="RDX60615.1"/>
    </source>
</evidence>
<evidence type="ECO:0000259" key="20">
    <source>
        <dbReference type="PROSITE" id="PS50011"/>
    </source>
</evidence>
<gene>
    <name evidence="22" type="primary">CRK8</name>
    <name evidence="22" type="ORF">CR513_61228</name>
</gene>
<keyword evidence="11 18" id="KW-0472">Membrane</keyword>
<dbReference type="PROSITE" id="PS50011">
    <property type="entry name" value="PROTEIN_KINASE_DOM"/>
    <property type="match status" value="1"/>
</dbReference>
<dbReference type="PANTHER" id="PTHR32099:SF110">
    <property type="entry name" value="CYSTEINE-RICH RECEPTOR-KINASE-LIKE PROTEIN"/>
    <property type="match status" value="1"/>
</dbReference>
<dbReference type="Pfam" id="PF01657">
    <property type="entry name" value="Stress-antifung"/>
    <property type="match status" value="4"/>
</dbReference>
<feature type="chain" id="PRO_5016686907" evidence="19">
    <location>
        <begin position="24"/>
        <end position="679"/>
    </location>
</feature>
<name>A0A371E3L4_MUCPR</name>
<dbReference type="SUPFAM" id="SSF56112">
    <property type="entry name" value="Protein kinase-like (PK-like)"/>
    <property type="match status" value="1"/>
</dbReference>
<dbReference type="PROSITE" id="PS00107">
    <property type="entry name" value="PROTEIN_KINASE_ATP"/>
    <property type="match status" value="1"/>
</dbReference>
<dbReference type="InterPro" id="IPR017441">
    <property type="entry name" value="Protein_kinase_ATP_BS"/>
</dbReference>
<dbReference type="Proteomes" id="UP000257109">
    <property type="component" value="Unassembled WGS sequence"/>
</dbReference>
<evidence type="ECO:0000256" key="2">
    <source>
        <dbReference type="ARBA" id="ARBA00022527"/>
    </source>
</evidence>
<feature type="non-terminal residue" evidence="22">
    <location>
        <position position="1"/>
    </location>
</feature>
<keyword evidence="13" id="KW-0325">Glycoprotein</keyword>
<evidence type="ECO:0000256" key="18">
    <source>
        <dbReference type="SAM" id="Phobius"/>
    </source>
</evidence>
<dbReference type="FunFam" id="3.30.430.20:FF:000013">
    <property type="entry name" value="Cysteine-rich RLK (RECEPTOR-like protein kinase) 23"/>
    <property type="match status" value="2"/>
</dbReference>
<dbReference type="InterPro" id="IPR002902">
    <property type="entry name" value="GNK2"/>
</dbReference>
<dbReference type="InterPro" id="IPR000719">
    <property type="entry name" value="Prot_kinase_dom"/>
</dbReference>
<feature type="domain" description="Gnk2-homologous" evidence="21">
    <location>
        <begin position="26"/>
        <end position="133"/>
    </location>
</feature>
<feature type="signal peptide" evidence="19">
    <location>
        <begin position="1"/>
        <end position="23"/>
    </location>
</feature>
<evidence type="ECO:0000313" key="23">
    <source>
        <dbReference type="Proteomes" id="UP000257109"/>
    </source>
</evidence>
<keyword evidence="23" id="KW-1185">Reference proteome</keyword>
<keyword evidence="3" id="KW-0808">Transferase</keyword>
<comment type="caution">
    <text evidence="22">The sequence shown here is derived from an EMBL/GenBank/DDBJ whole genome shotgun (WGS) entry which is preliminary data.</text>
</comment>
<evidence type="ECO:0000256" key="15">
    <source>
        <dbReference type="ARBA" id="ARBA00047951"/>
    </source>
</evidence>
<evidence type="ECO:0000256" key="6">
    <source>
        <dbReference type="ARBA" id="ARBA00022737"/>
    </source>
</evidence>
<keyword evidence="2" id="KW-0723">Serine/threonine-protein kinase</keyword>
<keyword evidence="10 18" id="KW-1133">Transmembrane helix</keyword>
<dbReference type="GO" id="GO:0004674">
    <property type="term" value="F:protein serine/threonine kinase activity"/>
    <property type="evidence" value="ECO:0007669"/>
    <property type="project" value="UniProtKB-KW"/>
</dbReference>
<feature type="domain" description="Gnk2-homologous" evidence="21">
    <location>
        <begin position="273"/>
        <end position="372"/>
    </location>
</feature>
<feature type="domain" description="Gnk2-homologous" evidence="21">
    <location>
        <begin position="140"/>
        <end position="247"/>
    </location>
</feature>
<dbReference type="OrthoDB" id="1432794at2759"/>
<evidence type="ECO:0000259" key="21">
    <source>
        <dbReference type="PROSITE" id="PS51473"/>
    </source>
</evidence>
<reference evidence="22" key="1">
    <citation type="submission" date="2018-05" db="EMBL/GenBank/DDBJ databases">
        <title>Draft genome of Mucuna pruriens seed.</title>
        <authorList>
            <person name="Nnadi N.E."/>
            <person name="Vos R."/>
            <person name="Hasami M.H."/>
            <person name="Devisetty U.K."/>
            <person name="Aguiy J.C."/>
        </authorList>
    </citation>
    <scope>NUCLEOTIDE SEQUENCE [LARGE SCALE GENOMIC DNA]</scope>
    <source>
        <strain evidence="22">JCA_2017</strain>
    </source>
</reference>
<evidence type="ECO:0000256" key="14">
    <source>
        <dbReference type="ARBA" id="ARBA00047558"/>
    </source>
</evidence>
<dbReference type="PROSITE" id="PS51473">
    <property type="entry name" value="GNK2"/>
    <property type="match status" value="4"/>
</dbReference>
<evidence type="ECO:0000256" key="11">
    <source>
        <dbReference type="ARBA" id="ARBA00023136"/>
    </source>
</evidence>
<dbReference type="PANTHER" id="PTHR32099">
    <property type="entry name" value="CYSTEINE-RICH REPEAT SECRETORY PROTEIN"/>
    <property type="match status" value="1"/>
</dbReference>
<evidence type="ECO:0000256" key="17">
    <source>
        <dbReference type="SAM" id="MobiDB-lite"/>
    </source>
</evidence>
<evidence type="ECO:0000256" key="16">
    <source>
        <dbReference type="PROSITE-ProRule" id="PRU10141"/>
    </source>
</evidence>
<feature type="binding site" evidence="16">
    <location>
        <position position="620"/>
    </location>
    <ligand>
        <name>ATP</name>
        <dbReference type="ChEBI" id="CHEBI:30616"/>
    </ligand>
</feature>
<keyword evidence="9 16" id="KW-0067">ATP-binding</keyword>
<dbReference type="Gene3D" id="3.30.200.20">
    <property type="entry name" value="Phosphorylase Kinase, domain 1"/>
    <property type="match status" value="1"/>
</dbReference>
<evidence type="ECO:0000256" key="13">
    <source>
        <dbReference type="ARBA" id="ARBA00023180"/>
    </source>
</evidence>
<dbReference type="EMBL" id="QJKJ01016720">
    <property type="protein sequence ID" value="RDX60615.1"/>
    <property type="molecule type" value="Genomic_DNA"/>
</dbReference>
<sequence length="679" mass="75916">MASFNLVYLFIFLSFINFVTNRAQYPGFLGSICSGNKTTPKSAFELNLRSLVSYLSSNATANKQFYNTTVATRNHPDSTVYGMFVCWGDVPPQLCTQCVANATEEIVSGICFLSKEAVIWFDDCMVRYSNRSFFSTADLSSPSSSCVPFNVTNKKTKLMSLFSKTINEAAEEAANNPIGAKKYATKQERISGLQTLYCQAQCTPDLSPQNCRKCLNVSLDYAQQNCQGSLPQFNNPSCNMRSDLYPFYRPSTTPPPTELVPVTNFSHTDSTNPAYLSHNCSKTINTSDSDFLSNLRTLLSFLSSNSTTKTGFFKTTVDTVSGLLMCRGDLSPTLCQLCVLNAIQRISSECPSSKEAIIWYNQCLLRYSEHTHLSTLDTTPKFLDFNTDNTSNLNQQFFTWTLANTLSELESETDDSTIKNYGTKAVKLNDQQTLYTLAQCTPDLSYGDCSTCLGNIFNEEIPWCCMASPEGKVLYPSCYIMFGLSKFYRDAAEIEAPRPASPPPTTTRNIPINERNKPGTSKENNKGMSRTIIILIVVLIVVSVVLLSFCCYLQRRKARKSRYKSLLLGQESITLEGLQFDLTIIKAATNNFSHENKIGKGGFGEVYKGILSDGRCIAIKRLSTNSKQGYIEFKNEVLLIAKLQHRNLVTFIGFCMEEQEKILIYEYMPNGSLDYRLFG</sequence>
<keyword evidence="4 18" id="KW-0812">Transmembrane</keyword>
<dbReference type="AlphaFoldDB" id="A0A371E3L4"/>
<evidence type="ECO:0000256" key="5">
    <source>
        <dbReference type="ARBA" id="ARBA00022729"/>
    </source>
</evidence>
<evidence type="ECO:0000256" key="9">
    <source>
        <dbReference type="ARBA" id="ARBA00022840"/>
    </source>
</evidence>
<protein>
    <submittedName>
        <fullName evidence="22">Cysteine-rich receptor-like protein kinase 8</fullName>
    </submittedName>
</protein>
<dbReference type="InterPro" id="IPR001245">
    <property type="entry name" value="Ser-Thr/Tyr_kinase_cat_dom"/>
</dbReference>
<dbReference type="FunFam" id="3.30.200.20:FF:000727">
    <property type="entry name" value="Cysteine-rich RLK (RECEPTOR-like protein kinase) 23"/>
    <property type="match status" value="1"/>
</dbReference>
<feature type="transmembrane region" description="Helical" evidence="18">
    <location>
        <begin position="532"/>
        <end position="553"/>
    </location>
</feature>
<evidence type="ECO:0000256" key="12">
    <source>
        <dbReference type="ARBA" id="ARBA00023170"/>
    </source>
</evidence>
<feature type="domain" description="Protein kinase" evidence="20">
    <location>
        <begin position="592"/>
        <end position="679"/>
    </location>
</feature>
<evidence type="ECO:0000256" key="4">
    <source>
        <dbReference type="ARBA" id="ARBA00022692"/>
    </source>
</evidence>
<comment type="catalytic activity">
    <reaction evidence="15">
        <text>L-threonyl-[protein] + ATP = O-phospho-L-threonyl-[protein] + ADP + H(+)</text>
        <dbReference type="Rhea" id="RHEA:46608"/>
        <dbReference type="Rhea" id="RHEA-COMP:11060"/>
        <dbReference type="Rhea" id="RHEA-COMP:11605"/>
        <dbReference type="ChEBI" id="CHEBI:15378"/>
        <dbReference type="ChEBI" id="CHEBI:30013"/>
        <dbReference type="ChEBI" id="CHEBI:30616"/>
        <dbReference type="ChEBI" id="CHEBI:61977"/>
        <dbReference type="ChEBI" id="CHEBI:456216"/>
    </reaction>
</comment>
<dbReference type="Pfam" id="PF07714">
    <property type="entry name" value="PK_Tyr_Ser-Thr"/>
    <property type="match status" value="1"/>
</dbReference>
<dbReference type="GO" id="GO:0016020">
    <property type="term" value="C:membrane"/>
    <property type="evidence" value="ECO:0007669"/>
    <property type="project" value="UniProtKB-SubCell"/>
</dbReference>
<evidence type="ECO:0000256" key="7">
    <source>
        <dbReference type="ARBA" id="ARBA00022741"/>
    </source>
</evidence>
<comment type="subcellular location">
    <subcellularLocation>
        <location evidence="1">Membrane</location>
        <topology evidence="1">Single-pass membrane protein</topology>
    </subcellularLocation>
</comment>
<evidence type="ECO:0000256" key="10">
    <source>
        <dbReference type="ARBA" id="ARBA00022989"/>
    </source>
</evidence>
<organism evidence="22 23">
    <name type="scientific">Mucuna pruriens</name>
    <name type="common">Velvet bean</name>
    <name type="synonym">Dolichos pruriens</name>
    <dbReference type="NCBI Taxonomy" id="157652"/>
    <lineage>
        <taxon>Eukaryota</taxon>
        <taxon>Viridiplantae</taxon>
        <taxon>Streptophyta</taxon>
        <taxon>Embryophyta</taxon>
        <taxon>Tracheophyta</taxon>
        <taxon>Spermatophyta</taxon>
        <taxon>Magnoliopsida</taxon>
        <taxon>eudicotyledons</taxon>
        <taxon>Gunneridae</taxon>
        <taxon>Pentapetalae</taxon>
        <taxon>rosids</taxon>
        <taxon>fabids</taxon>
        <taxon>Fabales</taxon>
        <taxon>Fabaceae</taxon>
        <taxon>Papilionoideae</taxon>
        <taxon>50 kb inversion clade</taxon>
        <taxon>NPAAA clade</taxon>
        <taxon>indigoferoid/millettioid clade</taxon>
        <taxon>Phaseoleae</taxon>
        <taxon>Mucuna</taxon>
    </lineage>
</organism>
<dbReference type="Gene3D" id="3.30.430.20">
    <property type="entry name" value="Gnk2 domain, C-X8-C-X2-C motif"/>
    <property type="match status" value="4"/>
</dbReference>
<dbReference type="FunFam" id="3.30.430.20:FF:000012">
    <property type="entry name" value="Cysteine-rich receptor-like protein kinase 25"/>
    <property type="match status" value="1"/>
</dbReference>
<dbReference type="InterPro" id="IPR038408">
    <property type="entry name" value="GNK2_sf"/>
</dbReference>
<evidence type="ECO:0000256" key="1">
    <source>
        <dbReference type="ARBA" id="ARBA00004167"/>
    </source>
</evidence>
<dbReference type="InterPro" id="IPR011009">
    <property type="entry name" value="Kinase-like_dom_sf"/>
</dbReference>
<keyword evidence="7 16" id="KW-0547">Nucleotide-binding</keyword>
<keyword evidence="5 19" id="KW-0732">Signal</keyword>
<evidence type="ECO:0000256" key="19">
    <source>
        <dbReference type="SAM" id="SignalP"/>
    </source>
</evidence>
<keyword evidence="12" id="KW-0675">Receptor</keyword>
<dbReference type="CDD" id="cd23509">
    <property type="entry name" value="Gnk2-like"/>
    <property type="match status" value="4"/>
</dbReference>